<dbReference type="EMBL" id="BAAADU010000002">
    <property type="protein sequence ID" value="GAA0644340.1"/>
    <property type="molecule type" value="Genomic_DNA"/>
</dbReference>
<feature type="transmembrane region" description="Helical" evidence="1">
    <location>
        <begin position="6"/>
        <end position="25"/>
    </location>
</feature>
<gene>
    <name evidence="2" type="ORF">GCM10009019_02830</name>
</gene>
<accession>A0AAV3SXG7</accession>
<name>A0AAV3SXG7_9EURY</name>
<keyword evidence="3" id="KW-1185">Reference proteome</keyword>
<evidence type="ECO:0000256" key="1">
    <source>
        <dbReference type="SAM" id="Phobius"/>
    </source>
</evidence>
<feature type="transmembrane region" description="Helical" evidence="1">
    <location>
        <begin position="37"/>
        <end position="63"/>
    </location>
</feature>
<evidence type="ECO:0000313" key="3">
    <source>
        <dbReference type="Proteomes" id="UP001500194"/>
    </source>
</evidence>
<dbReference type="RefSeq" id="WP_227261997.1">
    <property type="nucleotide sequence ID" value="NZ_BAAADU010000002.1"/>
</dbReference>
<organism evidence="2 3">
    <name type="scientific">Salarchaeum japonicum</name>
    <dbReference type="NCBI Taxonomy" id="555573"/>
    <lineage>
        <taxon>Archaea</taxon>
        <taxon>Methanobacteriati</taxon>
        <taxon>Methanobacteriota</taxon>
        <taxon>Stenosarchaea group</taxon>
        <taxon>Halobacteria</taxon>
        <taxon>Halobacteriales</taxon>
        <taxon>Halobacteriaceae</taxon>
    </lineage>
</organism>
<dbReference type="Proteomes" id="UP001500194">
    <property type="component" value="Unassembled WGS sequence"/>
</dbReference>
<feature type="transmembrane region" description="Helical" evidence="1">
    <location>
        <begin position="101"/>
        <end position="121"/>
    </location>
</feature>
<comment type="caution">
    <text evidence="2">The sequence shown here is derived from an EMBL/GenBank/DDBJ whole genome shotgun (WGS) entry which is preliminary data.</text>
</comment>
<feature type="transmembrane region" description="Helical" evidence="1">
    <location>
        <begin position="75"/>
        <end position="94"/>
    </location>
</feature>
<keyword evidence="1" id="KW-1133">Transmembrane helix</keyword>
<keyword evidence="1" id="KW-0812">Transmembrane</keyword>
<proteinExistence type="predicted"/>
<sequence>MRGEASAVFGGLIGVIAHFLVLYGVAPAIGYEADPFVNIAGITGALAAFSIYLLVLGLLYPLAYHYSLAFLPEGGVLAGGFVNAVPVWLGFVALDCLNTDQVAMCAAVAGLAALAYGYLLTYSHVEFASDF</sequence>
<reference evidence="2 3" key="1">
    <citation type="journal article" date="2019" name="Int. J. Syst. Evol. Microbiol.">
        <title>The Global Catalogue of Microorganisms (GCM) 10K type strain sequencing project: providing services to taxonomists for standard genome sequencing and annotation.</title>
        <authorList>
            <consortium name="The Broad Institute Genomics Platform"/>
            <consortium name="The Broad Institute Genome Sequencing Center for Infectious Disease"/>
            <person name="Wu L."/>
            <person name="Ma J."/>
        </authorList>
    </citation>
    <scope>NUCLEOTIDE SEQUENCE [LARGE SCALE GENOMIC DNA]</scope>
    <source>
        <strain evidence="2 3">JCM 16327</strain>
    </source>
</reference>
<protein>
    <submittedName>
        <fullName evidence="2">Uncharacterized protein</fullName>
    </submittedName>
</protein>
<keyword evidence="1" id="KW-0472">Membrane</keyword>
<evidence type="ECO:0000313" key="2">
    <source>
        <dbReference type="EMBL" id="GAA0644340.1"/>
    </source>
</evidence>
<dbReference type="GeneID" id="68572604"/>
<dbReference type="AlphaFoldDB" id="A0AAV3SXG7"/>